<dbReference type="PANTHER" id="PTHR13847">
    <property type="entry name" value="SARCOSINE DEHYDROGENASE-RELATED"/>
    <property type="match status" value="1"/>
</dbReference>
<evidence type="ECO:0000259" key="1">
    <source>
        <dbReference type="Pfam" id="PF01266"/>
    </source>
</evidence>
<dbReference type="EMBL" id="JAGMUV010000001">
    <property type="protein sequence ID" value="KAH7177066.1"/>
    <property type="molecule type" value="Genomic_DNA"/>
</dbReference>
<dbReference type="Gene3D" id="3.30.9.10">
    <property type="entry name" value="D-Amino Acid Oxidase, subunit A, domain 2"/>
    <property type="match status" value="1"/>
</dbReference>
<dbReference type="Pfam" id="PF01266">
    <property type="entry name" value="DAO"/>
    <property type="match status" value="1"/>
</dbReference>
<dbReference type="OrthoDB" id="429143at2759"/>
<gene>
    <name evidence="2" type="ORF">EDB81DRAFT_707817</name>
</gene>
<dbReference type="SUPFAM" id="SSF51905">
    <property type="entry name" value="FAD/NAD(P)-binding domain"/>
    <property type="match status" value="1"/>
</dbReference>
<comment type="caution">
    <text evidence="2">The sequence shown here is derived from an EMBL/GenBank/DDBJ whole genome shotgun (WGS) entry which is preliminary data.</text>
</comment>
<protein>
    <submittedName>
        <fullName evidence="2">FAD dependent oxidoreductase</fullName>
    </submittedName>
</protein>
<organism evidence="2 3">
    <name type="scientific">Dactylonectria macrodidyma</name>
    <dbReference type="NCBI Taxonomy" id="307937"/>
    <lineage>
        <taxon>Eukaryota</taxon>
        <taxon>Fungi</taxon>
        <taxon>Dikarya</taxon>
        <taxon>Ascomycota</taxon>
        <taxon>Pezizomycotina</taxon>
        <taxon>Sordariomycetes</taxon>
        <taxon>Hypocreomycetidae</taxon>
        <taxon>Hypocreales</taxon>
        <taxon>Nectriaceae</taxon>
        <taxon>Dactylonectria</taxon>
    </lineage>
</organism>
<dbReference type="Gene3D" id="3.50.50.60">
    <property type="entry name" value="FAD/NAD(P)-binding domain"/>
    <property type="match status" value="1"/>
</dbReference>
<name>A0A9P9FXD0_9HYPO</name>
<accession>A0A9P9FXD0</accession>
<dbReference type="InterPro" id="IPR036188">
    <property type="entry name" value="FAD/NAD-bd_sf"/>
</dbReference>
<evidence type="ECO:0000313" key="2">
    <source>
        <dbReference type="EMBL" id="KAH7177066.1"/>
    </source>
</evidence>
<proteinExistence type="predicted"/>
<dbReference type="AlphaFoldDB" id="A0A9P9FXD0"/>
<dbReference type="GO" id="GO:0005737">
    <property type="term" value="C:cytoplasm"/>
    <property type="evidence" value="ECO:0007669"/>
    <property type="project" value="TreeGrafter"/>
</dbReference>
<dbReference type="PANTHER" id="PTHR13847:SF260">
    <property type="entry name" value="FAD DEPENDENT OXIDOREDUCTASE DOMAIN-CONTAINING PROTEIN"/>
    <property type="match status" value="1"/>
</dbReference>
<dbReference type="Proteomes" id="UP000738349">
    <property type="component" value="Unassembled WGS sequence"/>
</dbReference>
<keyword evidence="3" id="KW-1185">Reference proteome</keyword>
<sequence>MNAAQKSFGFPKPDGHLLSHWLQDAESDLLLNHHTTPELPTSVDIVVIGSGMTGTLVAKHCVDTWAEKSVLILEARGFCSGATGRNAGHCKPDQWRGFVNYEKAFGTQQALKILQNEQRTWSELVAYVRENDVDCDLWVGDTLDVPVTPEVADVAKNHFERFKAAGGKVDHIRVTHDPTEAVKLSRIKDAQACYAWPASTLHPWKLSAHIMHENLKKGVNLQTHTKATRIVQSPRGAEKWIVGTERGEVECSHVVHATNAYSSALEPSLRGVITPSPHMCNKVIPPVSFTGSKGITNSYGVLLPNGGLFSINPRVTTQGPVLFGGLNPGQQEFEKWLQDHPERCTDDDLPGFKPVTEAVKSFAESQLTGWASSYTSEADYSHKWSGIIGLSADGVPFIGQLPGLPGQWICAGHHGHGMARIFTAAPGLVKLMGGSSWADTQLPEVYEINPSRIKRLRRCLEAFPHI</sequence>
<reference evidence="2" key="1">
    <citation type="journal article" date="2021" name="Nat. Commun.">
        <title>Genetic determinants of endophytism in the Arabidopsis root mycobiome.</title>
        <authorList>
            <person name="Mesny F."/>
            <person name="Miyauchi S."/>
            <person name="Thiergart T."/>
            <person name="Pickel B."/>
            <person name="Atanasova L."/>
            <person name="Karlsson M."/>
            <person name="Huettel B."/>
            <person name="Barry K.W."/>
            <person name="Haridas S."/>
            <person name="Chen C."/>
            <person name="Bauer D."/>
            <person name="Andreopoulos W."/>
            <person name="Pangilinan J."/>
            <person name="LaButti K."/>
            <person name="Riley R."/>
            <person name="Lipzen A."/>
            <person name="Clum A."/>
            <person name="Drula E."/>
            <person name="Henrissat B."/>
            <person name="Kohler A."/>
            <person name="Grigoriev I.V."/>
            <person name="Martin F.M."/>
            <person name="Hacquard S."/>
        </authorList>
    </citation>
    <scope>NUCLEOTIDE SEQUENCE</scope>
    <source>
        <strain evidence="2">MPI-CAGE-AT-0147</strain>
    </source>
</reference>
<dbReference type="InterPro" id="IPR006076">
    <property type="entry name" value="FAD-dep_OxRdtase"/>
</dbReference>
<evidence type="ECO:0000313" key="3">
    <source>
        <dbReference type="Proteomes" id="UP000738349"/>
    </source>
</evidence>
<feature type="domain" description="FAD dependent oxidoreductase" evidence="1">
    <location>
        <begin position="44"/>
        <end position="419"/>
    </location>
</feature>